<evidence type="ECO:0000256" key="8">
    <source>
        <dbReference type="PROSITE-ProRule" id="PRU01360"/>
    </source>
</evidence>
<dbReference type="InterPro" id="IPR036942">
    <property type="entry name" value="Beta-barrel_TonB_sf"/>
</dbReference>
<evidence type="ECO:0000256" key="3">
    <source>
        <dbReference type="ARBA" id="ARBA00022452"/>
    </source>
</evidence>
<evidence type="ECO:0000256" key="4">
    <source>
        <dbReference type="ARBA" id="ARBA00022692"/>
    </source>
</evidence>
<dbReference type="InterPro" id="IPR008969">
    <property type="entry name" value="CarboxyPept-like_regulatory"/>
</dbReference>
<dbReference type="SUPFAM" id="SSF49464">
    <property type="entry name" value="Carboxypeptidase regulatory domain-like"/>
    <property type="match status" value="1"/>
</dbReference>
<dbReference type="InterPro" id="IPR012910">
    <property type="entry name" value="Plug_dom"/>
</dbReference>
<organism evidence="11 12">
    <name type="scientific">Phocaeicola intestinalis</name>
    <dbReference type="NCBI Taxonomy" id="2762212"/>
    <lineage>
        <taxon>Bacteria</taxon>
        <taxon>Pseudomonadati</taxon>
        <taxon>Bacteroidota</taxon>
        <taxon>Bacteroidia</taxon>
        <taxon>Bacteroidales</taxon>
        <taxon>Bacteroidaceae</taxon>
        <taxon>Phocaeicola</taxon>
    </lineage>
</organism>
<evidence type="ECO:0000256" key="5">
    <source>
        <dbReference type="ARBA" id="ARBA00022729"/>
    </source>
</evidence>
<feature type="signal peptide" evidence="9">
    <location>
        <begin position="1"/>
        <end position="21"/>
    </location>
</feature>
<dbReference type="Gene3D" id="2.40.170.20">
    <property type="entry name" value="TonB-dependent receptor, beta-barrel domain"/>
    <property type="match status" value="1"/>
</dbReference>
<evidence type="ECO:0000259" key="10">
    <source>
        <dbReference type="Pfam" id="PF07715"/>
    </source>
</evidence>
<evidence type="ECO:0000256" key="2">
    <source>
        <dbReference type="ARBA" id="ARBA00022448"/>
    </source>
</evidence>
<dbReference type="InterPro" id="IPR039426">
    <property type="entry name" value="TonB-dep_rcpt-like"/>
</dbReference>
<sequence length="798" mass="90887">MTKHCVLTLICLLMCSLTVSAQKRAMLSGKIISAEDKSIIDFATVYLKGTSYGCTTNERGIYHLKAPAGTYTLVVSAIGFETFEEQITLKNEERTRQTIVLKTATHQLDEVVVVSNGVSRVQKSAFNAVALDTRELHNSTKSLSDALTQLPGLKLRESGGVGSDMQLMLDGFSGKHVKIFIDGVPQEGAGTAFDINNIPVNFAERIEVYKGVVPVGFGTDALGGVINIVTNKRRRSWHLDASYSYGSFNTHKSYINFGQTFRNGLMYEINAFQNFSDNDYYIDNYITEFGDDGITENTDRNKIYHVRRFNDQFHNEAIIGKVGLVDKKWADRLMLGFTFSNFYKEIQTGVYQYIVFGEKHRKGHSFVLSLEYSKRNLFTKGLDVMLTANYNHNITNNIDTATYKYNWLGDRKFTGSHGEQSYQDNESKNTNWNGTFTANYRIGTAHTFTLNHVLSTFRRTTRSYVDGSSKISDFSIPKITRKNITGLSYRLMPTEKWNFSAFGKYYNQYNQGPVSQSEDGVGNYIDMHRHTSAFGYGAAGTYFIIKGLQAKLSYEKAYRLPTTDELFGDEDLEAGKTDLRPEKSDNVNFNLSYNRQFGKHGIYVEGTLIYRDTKDYIQRGLSTVSGMSYGIYENHGRVKTKGFNISARYNYSRWFSLGGTYNNINVRDDERYTAENTQQQSATYGQRMPNLPYVFANFDATFTWHDLFAEGNVLTISYDGYYQHEFPLYWERFGDPSTKSRVPEQLSHNLSIGYSIKNGRYNLSLECRNLTDEKLYDNFSLQKAGRAFYGKFRVYFGG</sequence>
<dbReference type="SUPFAM" id="SSF56935">
    <property type="entry name" value="Porins"/>
    <property type="match status" value="1"/>
</dbReference>
<dbReference type="InterPro" id="IPR037066">
    <property type="entry name" value="Plug_dom_sf"/>
</dbReference>
<accession>A0ABR8Y876</accession>
<keyword evidence="11" id="KW-0675">Receptor</keyword>
<keyword evidence="3 8" id="KW-1134">Transmembrane beta strand</keyword>
<evidence type="ECO:0000313" key="11">
    <source>
        <dbReference type="EMBL" id="MBD8040316.1"/>
    </source>
</evidence>
<keyword evidence="7 8" id="KW-0998">Cell outer membrane</keyword>
<dbReference type="PANTHER" id="PTHR30069">
    <property type="entry name" value="TONB-DEPENDENT OUTER MEMBRANE RECEPTOR"/>
    <property type="match status" value="1"/>
</dbReference>
<dbReference type="Pfam" id="PF07715">
    <property type="entry name" value="Plug"/>
    <property type="match status" value="1"/>
</dbReference>
<keyword evidence="12" id="KW-1185">Reference proteome</keyword>
<feature type="chain" id="PRO_5045715351" evidence="9">
    <location>
        <begin position="22"/>
        <end position="798"/>
    </location>
</feature>
<keyword evidence="4 8" id="KW-0812">Transmembrane</keyword>
<evidence type="ECO:0000256" key="1">
    <source>
        <dbReference type="ARBA" id="ARBA00004571"/>
    </source>
</evidence>
<keyword evidence="6 8" id="KW-0472">Membrane</keyword>
<dbReference type="EMBL" id="JACSPP010000018">
    <property type="protein sequence ID" value="MBD8040316.1"/>
    <property type="molecule type" value="Genomic_DNA"/>
</dbReference>
<evidence type="ECO:0000256" key="6">
    <source>
        <dbReference type="ARBA" id="ARBA00023136"/>
    </source>
</evidence>
<dbReference type="Pfam" id="PF13715">
    <property type="entry name" value="CarbopepD_reg_2"/>
    <property type="match status" value="1"/>
</dbReference>
<dbReference type="PANTHER" id="PTHR30069:SF29">
    <property type="entry name" value="HEMOGLOBIN AND HEMOGLOBIN-HAPTOGLOBIN-BINDING PROTEIN 1-RELATED"/>
    <property type="match status" value="1"/>
</dbReference>
<keyword evidence="2 8" id="KW-0813">Transport</keyword>
<dbReference type="Gene3D" id="2.60.40.1120">
    <property type="entry name" value="Carboxypeptidase-like, regulatory domain"/>
    <property type="match status" value="1"/>
</dbReference>
<dbReference type="PROSITE" id="PS52016">
    <property type="entry name" value="TONB_DEPENDENT_REC_3"/>
    <property type="match status" value="1"/>
</dbReference>
<name>A0ABR8Y876_9BACT</name>
<evidence type="ECO:0000256" key="7">
    <source>
        <dbReference type="ARBA" id="ARBA00023237"/>
    </source>
</evidence>
<keyword evidence="5 9" id="KW-0732">Signal</keyword>
<proteinExistence type="inferred from homology"/>
<reference evidence="11 12" key="1">
    <citation type="submission" date="2020-08" db="EMBL/GenBank/DDBJ databases">
        <title>A Genomic Blueprint of the Chicken Gut Microbiome.</title>
        <authorList>
            <person name="Gilroy R."/>
            <person name="Ravi A."/>
            <person name="Getino M."/>
            <person name="Pursley I."/>
            <person name="Horton D.L."/>
            <person name="Alikhan N.-F."/>
            <person name="Baker D."/>
            <person name="Gharbi K."/>
            <person name="Hall N."/>
            <person name="Watson M."/>
            <person name="Adriaenssens E.M."/>
            <person name="Foster-Nyarko E."/>
            <person name="Jarju S."/>
            <person name="Secka A."/>
            <person name="Antonio M."/>
            <person name="Oren A."/>
            <person name="Chaudhuri R."/>
            <person name="La Ragione R.M."/>
            <person name="Hildebrand F."/>
            <person name="Pallen M.J."/>
        </authorList>
    </citation>
    <scope>NUCLEOTIDE SEQUENCE [LARGE SCALE GENOMIC DNA]</scope>
    <source>
        <strain evidence="11 12">Sa1CVN1</strain>
    </source>
</reference>
<evidence type="ECO:0000256" key="9">
    <source>
        <dbReference type="SAM" id="SignalP"/>
    </source>
</evidence>
<protein>
    <submittedName>
        <fullName evidence="11">TonB-dependent receptor</fullName>
    </submittedName>
</protein>
<comment type="similarity">
    <text evidence="8">Belongs to the TonB-dependent receptor family.</text>
</comment>
<feature type="domain" description="TonB-dependent receptor plug" evidence="10">
    <location>
        <begin position="131"/>
        <end position="225"/>
    </location>
</feature>
<gene>
    <name evidence="11" type="ORF">H9625_07645</name>
</gene>
<comment type="subcellular location">
    <subcellularLocation>
        <location evidence="1 8">Cell outer membrane</location>
        <topology evidence="1 8">Multi-pass membrane protein</topology>
    </subcellularLocation>
</comment>
<evidence type="ECO:0000313" key="12">
    <source>
        <dbReference type="Proteomes" id="UP000620874"/>
    </source>
</evidence>
<dbReference type="RefSeq" id="WP_191763759.1">
    <property type="nucleotide sequence ID" value="NZ_JACSPP010000018.1"/>
</dbReference>
<dbReference type="Gene3D" id="2.170.130.10">
    <property type="entry name" value="TonB-dependent receptor, plug domain"/>
    <property type="match status" value="1"/>
</dbReference>
<comment type="caution">
    <text evidence="11">The sequence shown here is derived from an EMBL/GenBank/DDBJ whole genome shotgun (WGS) entry which is preliminary data.</text>
</comment>
<dbReference type="Proteomes" id="UP000620874">
    <property type="component" value="Unassembled WGS sequence"/>
</dbReference>